<dbReference type="InterPro" id="IPR023213">
    <property type="entry name" value="CAT-like_dom_sf"/>
</dbReference>
<dbReference type="Gene3D" id="3.30.559.10">
    <property type="entry name" value="Chloramphenicol acetyltransferase-like domain"/>
    <property type="match status" value="1"/>
</dbReference>
<dbReference type="AlphaFoldDB" id="A0A3M7LDQ7"/>
<protein>
    <recommendedName>
        <fullName evidence="3">Condensation domain-containing protein</fullName>
    </recommendedName>
</protein>
<evidence type="ECO:0000313" key="2">
    <source>
        <dbReference type="Proteomes" id="UP000267524"/>
    </source>
</evidence>
<keyword evidence="2" id="KW-1185">Reference proteome</keyword>
<comment type="caution">
    <text evidence="1">The sequence shown here is derived from an EMBL/GenBank/DDBJ whole genome shotgun (WGS) entry which is preliminary data.</text>
</comment>
<gene>
    <name evidence="1" type="ORF">D1632_11355</name>
</gene>
<name>A0A3M7LDQ7_9FLAO</name>
<proteinExistence type="predicted"/>
<accession>A0A3M7LDQ7</accession>
<evidence type="ECO:0008006" key="3">
    <source>
        <dbReference type="Google" id="ProtNLM"/>
    </source>
</evidence>
<evidence type="ECO:0000313" key="1">
    <source>
        <dbReference type="EMBL" id="RMZ60174.1"/>
    </source>
</evidence>
<sequence>MIHVPELDIDILKQSLLQLVEKHDALRLYYPKKEDGYFQEYRGEAIPPDLSILDRRD</sequence>
<reference evidence="1 2" key="1">
    <citation type="submission" date="2018-08" db="EMBL/GenBank/DDBJ databases">
        <title>Chryseobacterium nematophagum: a novel matrix digesting pathogen of nematodes.</title>
        <authorList>
            <person name="Page A."/>
            <person name="Roberts M."/>
            <person name="Felix M.-A."/>
            <person name="Weir W."/>
        </authorList>
    </citation>
    <scope>NUCLEOTIDE SEQUENCE [LARGE SCALE GENOMIC DNA]</scope>
    <source>
        <strain evidence="1 2">JUb275</strain>
    </source>
</reference>
<organism evidence="1 2">
    <name type="scientific">Chryseobacterium nematophagum</name>
    <dbReference type="NCBI Taxonomy" id="2305228"/>
    <lineage>
        <taxon>Bacteria</taxon>
        <taxon>Pseudomonadati</taxon>
        <taxon>Bacteroidota</taxon>
        <taxon>Flavobacteriia</taxon>
        <taxon>Flavobacteriales</taxon>
        <taxon>Weeksellaceae</taxon>
        <taxon>Chryseobacterium group</taxon>
        <taxon>Chryseobacterium</taxon>
    </lineage>
</organism>
<feature type="non-terminal residue" evidence="1">
    <location>
        <position position="57"/>
    </location>
</feature>
<dbReference type="Proteomes" id="UP000267524">
    <property type="component" value="Unassembled WGS sequence"/>
</dbReference>
<dbReference type="SUPFAM" id="SSF52777">
    <property type="entry name" value="CoA-dependent acyltransferases"/>
    <property type="match status" value="1"/>
</dbReference>
<dbReference type="EMBL" id="QWIV01000013">
    <property type="protein sequence ID" value="RMZ60174.1"/>
    <property type="molecule type" value="Genomic_DNA"/>
</dbReference>